<dbReference type="SUPFAM" id="SSF58038">
    <property type="entry name" value="SNARE fusion complex"/>
    <property type="match status" value="1"/>
</dbReference>
<accession>A0ABD3S012</accession>
<reference evidence="2 3" key="1">
    <citation type="submission" date="2024-10" db="EMBL/GenBank/DDBJ databases">
        <title>Updated reference genomes for cyclostephanoid diatoms.</title>
        <authorList>
            <person name="Roberts W.R."/>
            <person name="Alverson A.J."/>
        </authorList>
    </citation>
    <scope>NUCLEOTIDE SEQUENCE [LARGE SCALE GENOMIC DNA]</scope>
    <source>
        <strain evidence="2 3">AJA228-03</strain>
    </source>
</reference>
<dbReference type="PROSITE" id="PS50192">
    <property type="entry name" value="T_SNARE"/>
    <property type="match status" value="1"/>
</dbReference>
<evidence type="ECO:0000313" key="3">
    <source>
        <dbReference type="Proteomes" id="UP001530377"/>
    </source>
</evidence>
<feature type="domain" description="T-SNARE coiled-coil homology" evidence="1">
    <location>
        <begin position="221"/>
        <end position="283"/>
    </location>
</feature>
<proteinExistence type="predicted"/>
<evidence type="ECO:0000259" key="1">
    <source>
        <dbReference type="PROSITE" id="PS50192"/>
    </source>
</evidence>
<protein>
    <recommendedName>
        <fullName evidence="1">t-SNARE coiled-coil homology domain-containing protein</fullName>
    </recommendedName>
</protein>
<keyword evidence="3" id="KW-1185">Reference proteome</keyword>
<comment type="caution">
    <text evidence="2">The sequence shown here is derived from an EMBL/GenBank/DDBJ whole genome shotgun (WGS) entry which is preliminary data.</text>
</comment>
<sequence length="291" mass="32591">MPITLSATRKKLLASLFPGDGQGWKKRTVTMPGRSGGCVVTPVVAFASASRQGGGASRTRSRFLSLQSSIVNNLRIVREIMDARSDPKRLLNPKDAITAESKIRENIRLAEEEWHELNDLYGMEARKKRSKFTSEELDEQRRSVVQLSVEIQTVKEAQKSRYANNVGGGGDVVRRVQSNLRNLAKSDHANYHPSKPDDGNGNIAAVSLAGRQQEELQRMRQVDATEIDADLDEIHEGIKQLHELALRQGEEVRKHGDMLDVVNNRVDNSCVCTMKAASKVERYVRKTKKLY</sequence>
<dbReference type="Proteomes" id="UP001530377">
    <property type="component" value="Unassembled WGS sequence"/>
</dbReference>
<dbReference type="InterPro" id="IPR000727">
    <property type="entry name" value="T_SNARE_dom"/>
</dbReference>
<name>A0ABD3S012_9STRA</name>
<dbReference type="AlphaFoldDB" id="A0ABD3S012"/>
<evidence type="ECO:0000313" key="2">
    <source>
        <dbReference type="EMBL" id="KAL3817792.1"/>
    </source>
</evidence>
<gene>
    <name evidence="2" type="ORF">ACHAXA_005825</name>
</gene>
<dbReference type="EMBL" id="JALLPB020000091">
    <property type="protein sequence ID" value="KAL3817792.1"/>
    <property type="molecule type" value="Genomic_DNA"/>
</dbReference>
<dbReference type="SMART" id="SM00397">
    <property type="entry name" value="t_SNARE"/>
    <property type="match status" value="1"/>
</dbReference>
<dbReference type="CDD" id="cd15841">
    <property type="entry name" value="SNARE_Qc"/>
    <property type="match status" value="1"/>
</dbReference>
<organism evidence="2 3">
    <name type="scientific">Cyclostephanos tholiformis</name>
    <dbReference type="NCBI Taxonomy" id="382380"/>
    <lineage>
        <taxon>Eukaryota</taxon>
        <taxon>Sar</taxon>
        <taxon>Stramenopiles</taxon>
        <taxon>Ochrophyta</taxon>
        <taxon>Bacillariophyta</taxon>
        <taxon>Coscinodiscophyceae</taxon>
        <taxon>Thalassiosirophycidae</taxon>
        <taxon>Stephanodiscales</taxon>
        <taxon>Stephanodiscaceae</taxon>
        <taxon>Cyclostephanos</taxon>
    </lineage>
</organism>
<dbReference type="Gene3D" id="1.20.5.110">
    <property type="match status" value="1"/>
</dbReference>